<dbReference type="PROSITE" id="PS51658">
    <property type="entry name" value="BFN"/>
    <property type="match status" value="1"/>
</dbReference>
<dbReference type="Proteomes" id="UP000005270">
    <property type="component" value="Chromosome"/>
</dbReference>
<evidence type="ECO:0000313" key="3">
    <source>
        <dbReference type="Proteomes" id="UP000005270"/>
    </source>
</evidence>
<dbReference type="InterPro" id="IPR003729">
    <property type="entry name" value="Bi_nuclease_dom"/>
</dbReference>
<dbReference type="STRING" id="1184251.TCELL_0523"/>
<dbReference type="Gene3D" id="3.10.690.10">
    <property type="entry name" value="Bifunctional nuclease domain"/>
    <property type="match status" value="1"/>
</dbReference>
<reference evidence="2 3" key="1">
    <citation type="journal article" date="2012" name="J. Bacteriol.">
        <title>Complete genome sequence of the hyperthermophilic cellulolytic Crenarchaeon 'Thermogladius cellulolyticus' 1633.</title>
        <authorList>
            <person name="Mardanov A.V."/>
            <person name="Kochetkova T.V."/>
            <person name="Beletsky A.V."/>
            <person name="Bonch-Osmolovskaya E.A."/>
            <person name="Ravin N.V."/>
            <person name="Skryabin K.G."/>
        </authorList>
    </citation>
    <scope>NUCLEOTIDE SEQUENCE [LARGE SCALE GENOMIC DNA]</scope>
    <source>
        <strain evidence="3">DSM 22663 / VKM B-2946 / 1633</strain>
    </source>
</reference>
<protein>
    <recommendedName>
        <fullName evidence="1">BFN domain-containing protein</fullName>
    </recommendedName>
</protein>
<dbReference type="HOGENOM" id="CLU_131318_0_0_2"/>
<name>I3TDW0_THEC1</name>
<evidence type="ECO:0000313" key="2">
    <source>
        <dbReference type="EMBL" id="AFK50948.1"/>
    </source>
</evidence>
<dbReference type="KEGG" id="thg:TCELL_0523"/>
<sequence length="151" mass="17412">MTKYLLVKRVRDEIGEVKVEGLDLYMPVPRLVCELEDGRSFYLERVPYDVIIFVKKINGGVIEDDRERLGDLLISMPEVLEALGKHIKRVLIEEFDETRGVYSAYVEFNDGELTIKRKMVPSHAILLALLVSKPVYVKKELVDSQEALFKQ</sequence>
<dbReference type="InParanoid" id="I3TDW0"/>
<accession>I3TDW0</accession>
<dbReference type="OrthoDB" id="14860at2157"/>
<keyword evidence="3" id="KW-1185">Reference proteome</keyword>
<dbReference type="SUPFAM" id="SSF103256">
    <property type="entry name" value="Hypothetical protein TM0160"/>
    <property type="match status" value="1"/>
</dbReference>
<proteinExistence type="predicted"/>
<gene>
    <name evidence="2" type="ordered locus">TCELL_0523</name>
</gene>
<feature type="domain" description="BFN" evidence="1">
    <location>
        <begin position="9"/>
        <end position="149"/>
    </location>
</feature>
<dbReference type="GO" id="GO:0004518">
    <property type="term" value="F:nuclease activity"/>
    <property type="evidence" value="ECO:0007669"/>
    <property type="project" value="InterPro"/>
</dbReference>
<organism evidence="2 3">
    <name type="scientific">Thermogladius calderae (strain DSM 22663 / VKM B-2946 / 1633)</name>
    <dbReference type="NCBI Taxonomy" id="1184251"/>
    <lineage>
        <taxon>Archaea</taxon>
        <taxon>Thermoproteota</taxon>
        <taxon>Thermoprotei</taxon>
        <taxon>Desulfurococcales</taxon>
        <taxon>Desulfurococcaceae</taxon>
        <taxon>Thermogladius</taxon>
    </lineage>
</organism>
<dbReference type="InterPro" id="IPR036104">
    <property type="entry name" value="BFN_sf"/>
</dbReference>
<dbReference type="GeneID" id="13012824"/>
<dbReference type="AlphaFoldDB" id="I3TDW0"/>
<evidence type="ECO:0000259" key="1">
    <source>
        <dbReference type="PROSITE" id="PS51658"/>
    </source>
</evidence>
<dbReference type="Pfam" id="PF02577">
    <property type="entry name" value="BFN_dom"/>
    <property type="match status" value="1"/>
</dbReference>
<dbReference type="eggNOG" id="arCOG01759">
    <property type="taxonomic scope" value="Archaea"/>
</dbReference>
<dbReference type="EMBL" id="CP003531">
    <property type="protein sequence ID" value="AFK50948.1"/>
    <property type="molecule type" value="Genomic_DNA"/>
</dbReference>
<dbReference type="RefSeq" id="WP_014737198.1">
    <property type="nucleotide sequence ID" value="NC_017954.1"/>
</dbReference>